<evidence type="ECO:0000256" key="1">
    <source>
        <dbReference type="SAM" id="MobiDB-lite"/>
    </source>
</evidence>
<dbReference type="EMBL" id="CM002294">
    <property type="protein sequence ID" value="ESW17637.1"/>
    <property type="molecule type" value="Genomic_DNA"/>
</dbReference>
<feature type="compositionally biased region" description="Polar residues" evidence="1">
    <location>
        <begin position="14"/>
        <end position="24"/>
    </location>
</feature>
<gene>
    <name evidence="2" type="ORF">PHAVU_007G256300g</name>
</gene>
<protein>
    <submittedName>
        <fullName evidence="2">Uncharacterized protein</fullName>
    </submittedName>
</protein>
<name>V7BIE3_PHAVU</name>
<keyword evidence="3" id="KW-1185">Reference proteome</keyword>
<organism evidence="2 3">
    <name type="scientific">Phaseolus vulgaris</name>
    <name type="common">Kidney bean</name>
    <name type="synonym">French bean</name>
    <dbReference type="NCBI Taxonomy" id="3885"/>
    <lineage>
        <taxon>Eukaryota</taxon>
        <taxon>Viridiplantae</taxon>
        <taxon>Streptophyta</taxon>
        <taxon>Embryophyta</taxon>
        <taxon>Tracheophyta</taxon>
        <taxon>Spermatophyta</taxon>
        <taxon>Magnoliopsida</taxon>
        <taxon>eudicotyledons</taxon>
        <taxon>Gunneridae</taxon>
        <taxon>Pentapetalae</taxon>
        <taxon>rosids</taxon>
        <taxon>fabids</taxon>
        <taxon>Fabales</taxon>
        <taxon>Fabaceae</taxon>
        <taxon>Papilionoideae</taxon>
        <taxon>50 kb inversion clade</taxon>
        <taxon>NPAAA clade</taxon>
        <taxon>indigoferoid/millettioid clade</taxon>
        <taxon>Phaseoleae</taxon>
        <taxon>Phaseolus</taxon>
    </lineage>
</organism>
<reference evidence="3" key="1">
    <citation type="journal article" date="2014" name="Nat. Genet.">
        <title>A reference genome for common bean and genome-wide analysis of dual domestications.</title>
        <authorList>
            <person name="Schmutz J."/>
            <person name="McClean P.E."/>
            <person name="Mamidi S."/>
            <person name="Wu G.A."/>
            <person name="Cannon S.B."/>
            <person name="Grimwood J."/>
            <person name="Jenkins J."/>
            <person name="Shu S."/>
            <person name="Song Q."/>
            <person name="Chavarro C."/>
            <person name="Torres-Torres M."/>
            <person name="Geffroy V."/>
            <person name="Moghaddam S.M."/>
            <person name="Gao D."/>
            <person name="Abernathy B."/>
            <person name="Barry K."/>
            <person name="Blair M."/>
            <person name="Brick M.A."/>
            <person name="Chovatia M."/>
            <person name="Gepts P."/>
            <person name="Goodstein D.M."/>
            <person name="Gonzales M."/>
            <person name="Hellsten U."/>
            <person name="Hyten D.L."/>
            <person name="Jia G."/>
            <person name="Kelly J.D."/>
            <person name="Kudrna D."/>
            <person name="Lee R."/>
            <person name="Richard M.M."/>
            <person name="Miklas P.N."/>
            <person name="Osorno J.M."/>
            <person name="Rodrigues J."/>
            <person name="Thareau V."/>
            <person name="Urrea C.A."/>
            <person name="Wang M."/>
            <person name="Yu Y."/>
            <person name="Zhang M."/>
            <person name="Wing R.A."/>
            <person name="Cregan P.B."/>
            <person name="Rokhsar D.S."/>
            <person name="Jackson S.A."/>
        </authorList>
    </citation>
    <scope>NUCLEOTIDE SEQUENCE [LARGE SCALE GENOMIC DNA]</scope>
    <source>
        <strain evidence="3">cv. G19833</strain>
    </source>
</reference>
<dbReference type="Proteomes" id="UP000000226">
    <property type="component" value="Chromosome 7"/>
</dbReference>
<dbReference type="OrthoDB" id="1412857at2759"/>
<evidence type="ECO:0000313" key="3">
    <source>
        <dbReference type="Proteomes" id="UP000000226"/>
    </source>
</evidence>
<proteinExistence type="predicted"/>
<dbReference type="STRING" id="3885.V7BIE3"/>
<dbReference type="AlphaFoldDB" id="V7BIE3"/>
<feature type="region of interest" description="Disordered" evidence="1">
    <location>
        <begin position="1"/>
        <end position="24"/>
    </location>
</feature>
<sequence length="125" mass="14669">MERTQNPEPRYPKRSTSSRGMWNSSSLTLNFTKNEVLIPVSKHDQGTQFPSSLIEMEKAPQQTRMVALEEIDFGFKDQIKRKRYRKRNFKKTTSIYRGVTRCKGRFESFVWDKDLKTTGKRGKTG</sequence>
<accession>V7BIE3</accession>
<evidence type="ECO:0000313" key="2">
    <source>
        <dbReference type="EMBL" id="ESW17637.1"/>
    </source>
</evidence>
<dbReference type="Gramene" id="ESW17637">
    <property type="protein sequence ID" value="ESW17637"/>
    <property type="gene ID" value="PHAVU_007G256300g"/>
</dbReference>